<reference evidence="2 3" key="1">
    <citation type="submission" date="2018-03" db="EMBL/GenBank/DDBJ databases">
        <authorList>
            <person name="Keele B.F."/>
        </authorList>
    </citation>
    <scope>NUCLEOTIDE SEQUENCE [LARGE SCALE GENOMIC DNA]</scope>
    <source>
        <strain evidence="2 3">AU19729</strain>
    </source>
</reference>
<feature type="chain" id="PRO_5015392873" evidence="1">
    <location>
        <begin position="26"/>
        <end position="121"/>
    </location>
</feature>
<organism evidence="2 3">
    <name type="scientific">Burkholderia multivorans</name>
    <dbReference type="NCBI Taxonomy" id="87883"/>
    <lineage>
        <taxon>Bacteria</taxon>
        <taxon>Pseudomonadati</taxon>
        <taxon>Pseudomonadota</taxon>
        <taxon>Betaproteobacteria</taxon>
        <taxon>Burkholderiales</taxon>
        <taxon>Burkholderiaceae</taxon>
        <taxon>Burkholderia</taxon>
        <taxon>Burkholderia cepacia complex</taxon>
    </lineage>
</organism>
<evidence type="ECO:0000313" key="3">
    <source>
        <dbReference type="Proteomes" id="UP000238982"/>
    </source>
</evidence>
<proteinExistence type="predicted"/>
<accession>A0A2S9MZ16</accession>
<evidence type="ECO:0000256" key="1">
    <source>
        <dbReference type="SAM" id="SignalP"/>
    </source>
</evidence>
<gene>
    <name evidence="2" type="ORF">C6Q15_04950</name>
</gene>
<dbReference type="AlphaFoldDB" id="A0A2S9MZ16"/>
<keyword evidence="1" id="KW-0732">Signal</keyword>
<comment type="caution">
    <text evidence="2">The sequence shown here is derived from an EMBL/GenBank/DDBJ whole genome shotgun (WGS) entry which is preliminary data.</text>
</comment>
<dbReference type="RefSeq" id="WP_105796278.1">
    <property type="nucleotide sequence ID" value="NZ_JAHPNZ010000036.1"/>
</dbReference>
<feature type="signal peptide" evidence="1">
    <location>
        <begin position="1"/>
        <end position="25"/>
    </location>
</feature>
<name>A0A2S9MZ16_9BURK</name>
<evidence type="ECO:0000313" key="2">
    <source>
        <dbReference type="EMBL" id="PRF65017.1"/>
    </source>
</evidence>
<protein>
    <submittedName>
        <fullName evidence="2">Uncharacterized protein</fullName>
    </submittedName>
</protein>
<dbReference type="EMBL" id="PVGH01000025">
    <property type="protein sequence ID" value="PRF65017.1"/>
    <property type="molecule type" value="Genomic_DNA"/>
</dbReference>
<sequence length="121" mass="13191">MEQAFLFVVALLEALGLSLTNPSSAKITTWNDDGDQVEIAAATVCSAVLSGSLRNVQFWRTASEDVFAAWENVQGGCTFSIYLDGLDSAFAVLLISRLVEPVLTTFRSRYDDGEVFAIVFE</sequence>
<dbReference type="Proteomes" id="UP000238982">
    <property type="component" value="Unassembled WGS sequence"/>
</dbReference>